<protein>
    <submittedName>
        <fullName evidence="1">RCG47744, isoform CRA_a</fullName>
    </submittedName>
</protein>
<reference evidence="2" key="1">
    <citation type="submission" date="2005-09" db="EMBL/GenBank/DDBJ databases">
        <authorList>
            <person name="Mural R.J."/>
            <person name="Li P.W."/>
            <person name="Adams M.D."/>
            <person name="Amanatides P.G."/>
            <person name="Baden-Tillson H."/>
            <person name="Barnstead M."/>
            <person name="Chin S.H."/>
            <person name="Dew I."/>
            <person name="Evans C.A."/>
            <person name="Ferriera S."/>
            <person name="Flanigan M."/>
            <person name="Fosler C."/>
            <person name="Glodek A."/>
            <person name="Gu Z."/>
            <person name="Holt R.A."/>
            <person name="Jennings D."/>
            <person name="Kraft C.L."/>
            <person name="Lu F."/>
            <person name="Nguyen T."/>
            <person name="Nusskern D.R."/>
            <person name="Pfannkoch C.M."/>
            <person name="Sitter C."/>
            <person name="Sutton G.G."/>
            <person name="Venter J.C."/>
            <person name="Wang Z."/>
            <person name="Woodage T."/>
            <person name="Zheng X.H."/>
            <person name="Zhong F."/>
        </authorList>
    </citation>
    <scope>NUCLEOTIDE SEQUENCE [LARGE SCALE GENOMIC DNA]</scope>
    <source>
        <strain>BN</strain>
        <strain evidence="2">Sprague-Dawley</strain>
    </source>
</reference>
<dbReference type="Proteomes" id="UP000234681">
    <property type="component" value="Chromosome 1"/>
</dbReference>
<organism evidence="1 2">
    <name type="scientific">Rattus norvegicus</name>
    <name type="common">Rat</name>
    <dbReference type="NCBI Taxonomy" id="10116"/>
    <lineage>
        <taxon>Eukaryota</taxon>
        <taxon>Metazoa</taxon>
        <taxon>Chordata</taxon>
        <taxon>Craniata</taxon>
        <taxon>Vertebrata</taxon>
        <taxon>Euteleostomi</taxon>
        <taxon>Mammalia</taxon>
        <taxon>Eutheria</taxon>
        <taxon>Euarchontoglires</taxon>
        <taxon>Glires</taxon>
        <taxon>Rodentia</taxon>
        <taxon>Myomorpha</taxon>
        <taxon>Muroidea</taxon>
        <taxon>Muridae</taxon>
        <taxon>Murinae</taxon>
        <taxon>Rattus</taxon>
    </lineage>
</organism>
<accession>A6HXW7</accession>
<dbReference type="AlphaFoldDB" id="A6HXW7"/>
<evidence type="ECO:0000313" key="1">
    <source>
        <dbReference type="EMBL" id="EDM12048.1"/>
    </source>
</evidence>
<proteinExistence type="predicted"/>
<evidence type="ECO:0000313" key="2">
    <source>
        <dbReference type="Proteomes" id="UP000234681"/>
    </source>
</evidence>
<dbReference type="EMBL" id="CH473953">
    <property type="protein sequence ID" value="EDM12048.1"/>
    <property type="molecule type" value="Genomic_DNA"/>
</dbReference>
<name>A6HXW7_RAT</name>
<gene>
    <name evidence="1" type="ORF">rCG_47744</name>
</gene>
<sequence>MWLCLSSVHQSCPCCSSHLNQDPSPPPQPALQEAWTVSSSCQARIPRLGVLPHSSVILGTPHILLLGSLWTPTMWDPDCLRSLCACGRQFGPLPPAVSWPSCLGMGP</sequence>